<evidence type="ECO:0000313" key="1">
    <source>
        <dbReference type="EMBL" id="RGR40535.1"/>
    </source>
</evidence>
<protein>
    <submittedName>
        <fullName evidence="1">Uncharacterized protein</fullName>
    </submittedName>
</protein>
<proteinExistence type="predicted"/>
<dbReference type="AlphaFoldDB" id="A0A174WDX7"/>
<evidence type="ECO:0000313" key="2">
    <source>
        <dbReference type="Proteomes" id="UP000266497"/>
    </source>
</evidence>
<comment type="caution">
    <text evidence="1">The sequence shown here is derived from an EMBL/GenBank/DDBJ whole genome shotgun (WGS) entry which is preliminary data.</text>
</comment>
<accession>A0A174WDX7</accession>
<gene>
    <name evidence="1" type="ORF">DWY53_08985</name>
</gene>
<dbReference type="Proteomes" id="UP000266497">
    <property type="component" value="Unassembled WGS sequence"/>
</dbReference>
<sequence length="78" mass="9123">MNLLMRECLFYLGTVKEQKKIYVLLGPLIKRSSKVVHIRSLVQPYKEVLCFGYGHTTDGNAHTRSLSYDRQTRMVNYL</sequence>
<organism evidence="1 2">
    <name type="scientific">Phocaeicola vulgatus</name>
    <name type="common">Bacteroides vulgatus</name>
    <dbReference type="NCBI Taxonomy" id="821"/>
    <lineage>
        <taxon>Bacteria</taxon>
        <taxon>Pseudomonadati</taxon>
        <taxon>Bacteroidota</taxon>
        <taxon>Bacteroidia</taxon>
        <taxon>Bacteroidales</taxon>
        <taxon>Bacteroidaceae</taxon>
        <taxon>Phocaeicola</taxon>
    </lineage>
</organism>
<reference evidence="1 2" key="1">
    <citation type="submission" date="2018-08" db="EMBL/GenBank/DDBJ databases">
        <title>A genome reference for cultivated species of the human gut microbiota.</title>
        <authorList>
            <person name="Zou Y."/>
            <person name="Xue W."/>
            <person name="Luo G."/>
        </authorList>
    </citation>
    <scope>NUCLEOTIDE SEQUENCE [LARGE SCALE GENOMIC DNA]</scope>
    <source>
        <strain evidence="1 2">AF25-30LB</strain>
    </source>
</reference>
<name>A0A174WDX7_PHOVU</name>
<dbReference type="EMBL" id="QRUD01000020">
    <property type="protein sequence ID" value="RGR40535.1"/>
    <property type="molecule type" value="Genomic_DNA"/>
</dbReference>